<dbReference type="eggNOG" id="ENOG503353F">
    <property type="taxonomic scope" value="Bacteria"/>
</dbReference>
<dbReference type="Proteomes" id="UP000005561">
    <property type="component" value="Unassembled WGS sequence"/>
</dbReference>
<name>C6LIQ3_9FIRM</name>
<protein>
    <submittedName>
        <fullName evidence="1">Uncharacterized protein</fullName>
    </submittedName>
</protein>
<proteinExistence type="predicted"/>
<gene>
    <name evidence="1" type="ORF">BRYFOR_08533</name>
</gene>
<sequence>MASVCCLTTFDNPFDPFEQFVDWWLFDTEKGYDTCGLLARTVKSADDSTEKEEYEEIERAIDAIIQNDFMNIYKKVKKQEKKAS</sequence>
<comment type="caution">
    <text evidence="1">The sequence shown here is derived from an EMBL/GenBank/DDBJ whole genome shotgun (WGS) entry which is preliminary data.</text>
</comment>
<evidence type="ECO:0000313" key="1">
    <source>
        <dbReference type="EMBL" id="EET59442.1"/>
    </source>
</evidence>
<keyword evidence="2" id="KW-1185">Reference proteome</keyword>
<dbReference type="AlphaFoldDB" id="C6LIQ3"/>
<dbReference type="OrthoDB" id="2053935at2"/>
<dbReference type="RefSeq" id="WP_006863302.1">
    <property type="nucleotide sequence ID" value="NZ_ACCL02000018.1"/>
</dbReference>
<reference evidence="1" key="1">
    <citation type="submission" date="2009-07" db="EMBL/GenBank/DDBJ databases">
        <authorList>
            <person name="Weinstock G."/>
            <person name="Sodergren E."/>
            <person name="Clifton S."/>
            <person name="Fulton L."/>
            <person name="Fulton B."/>
            <person name="Courtney L."/>
            <person name="Fronick C."/>
            <person name="Harrison M."/>
            <person name="Strong C."/>
            <person name="Farmer C."/>
            <person name="Delahaunty K."/>
            <person name="Markovic C."/>
            <person name="Hall O."/>
            <person name="Minx P."/>
            <person name="Tomlinson C."/>
            <person name="Mitreva M."/>
            <person name="Nelson J."/>
            <person name="Hou S."/>
            <person name="Wollam A."/>
            <person name="Pepin K.H."/>
            <person name="Johnson M."/>
            <person name="Bhonagiri V."/>
            <person name="Nash W.E."/>
            <person name="Warren W."/>
            <person name="Chinwalla A."/>
            <person name="Mardis E.R."/>
            <person name="Wilson R.K."/>
        </authorList>
    </citation>
    <scope>NUCLEOTIDE SEQUENCE [LARGE SCALE GENOMIC DNA]</scope>
    <source>
        <strain evidence="1">DSM 14469</strain>
    </source>
</reference>
<accession>C6LIQ3</accession>
<dbReference type="STRING" id="168384.SAMN05660368_02966"/>
<evidence type="ECO:0000313" key="2">
    <source>
        <dbReference type="Proteomes" id="UP000005561"/>
    </source>
</evidence>
<organism evidence="1 2">
    <name type="scientific">Marvinbryantia formatexigens DSM 14469</name>
    <dbReference type="NCBI Taxonomy" id="478749"/>
    <lineage>
        <taxon>Bacteria</taxon>
        <taxon>Bacillati</taxon>
        <taxon>Bacillota</taxon>
        <taxon>Clostridia</taxon>
        <taxon>Lachnospirales</taxon>
        <taxon>Lachnospiraceae</taxon>
        <taxon>Marvinbryantia</taxon>
    </lineage>
</organism>
<dbReference type="EMBL" id="ACCL02000018">
    <property type="protein sequence ID" value="EET59442.1"/>
    <property type="molecule type" value="Genomic_DNA"/>
</dbReference>